<dbReference type="RefSeq" id="WP_050432225.1">
    <property type="nucleotide sequence ID" value="NZ_CP012159.1"/>
</dbReference>
<keyword evidence="7" id="KW-0472">Membrane</keyword>
<dbReference type="PROSITE" id="PS50011">
    <property type="entry name" value="PROTEIN_KINASE_DOM"/>
    <property type="match status" value="1"/>
</dbReference>
<dbReference type="PROSITE" id="PS00107">
    <property type="entry name" value="PROTEIN_KINASE_ATP"/>
    <property type="match status" value="1"/>
</dbReference>
<dbReference type="PANTHER" id="PTHR43289">
    <property type="entry name" value="MITOGEN-ACTIVATED PROTEIN KINASE KINASE KINASE 20-RELATED"/>
    <property type="match status" value="1"/>
</dbReference>
<dbReference type="InterPro" id="IPR011009">
    <property type="entry name" value="Kinase-like_dom_sf"/>
</dbReference>
<evidence type="ECO:0000259" key="8">
    <source>
        <dbReference type="PROSITE" id="PS50011"/>
    </source>
</evidence>
<evidence type="ECO:0000256" key="3">
    <source>
        <dbReference type="ARBA" id="ARBA00022777"/>
    </source>
</evidence>
<protein>
    <submittedName>
        <fullName evidence="9">Protein kinase</fullName>
        <ecNumber evidence="9">2.7.11.1</ecNumber>
    </submittedName>
</protein>
<keyword evidence="3 9" id="KW-0418">Kinase</keyword>
<evidence type="ECO:0000313" key="10">
    <source>
        <dbReference type="Proteomes" id="UP000067626"/>
    </source>
</evidence>
<dbReference type="GO" id="GO:0005524">
    <property type="term" value="F:ATP binding"/>
    <property type="evidence" value="ECO:0007669"/>
    <property type="project" value="UniProtKB-UniRule"/>
</dbReference>
<evidence type="ECO:0000256" key="7">
    <source>
        <dbReference type="SAM" id="Phobius"/>
    </source>
</evidence>
<dbReference type="SMART" id="SM00220">
    <property type="entry name" value="S_TKc"/>
    <property type="match status" value="1"/>
</dbReference>
<feature type="binding site" evidence="5">
    <location>
        <position position="36"/>
    </location>
    <ligand>
        <name>ATP</name>
        <dbReference type="ChEBI" id="CHEBI:30616"/>
    </ligand>
</feature>
<feature type="region of interest" description="Disordered" evidence="6">
    <location>
        <begin position="414"/>
        <end position="439"/>
    </location>
</feature>
<dbReference type="Proteomes" id="UP000067626">
    <property type="component" value="Chromosome"/>
</dbReference>
<dbReference type="OrthoDB" id="9801841at2"/>
<evidence type="ECO:0000256" key="5">
    <source>
        <dbReference type="PROSITE-ProRule" id="PRU10141"/>
    </source>
</evidence>
<feature type="region of interest" description="Disordered" evidence="6">
    <location>
        <begin position="269"/>
        <end position="373"/>
    </location>
</feature>
<proteinExistence type="predicted"/>
<feature type="compositionally biased region" description="Low complexity" evidence="6">
    <location>
        <begin position="312"/>
        <end position="325"/>
    </location>
</feature>
<feature type="compositionally biased region" description="Low complexity" evidence="6">
    <location>
        <begin position="334"/>
        <end position="344"/>
    </location>
</feature>
<dbReference type="SUPFAM" id="SSF56112">
    <property type="entry name" value="Protein kinase-like (PK-like)"/>
    <property type="match status" value="1"/>
</dbReference>
<dbReference type="InterPro" id="IPR000719">
    <property type="entry name" value="Prot_kinase_dom"/>
</dbReference>
<feature type="domain" description="Protein kinase" evidence="8">
    <location>
        <begin position="7"/>
        <end position="269"/>
    </location>
</feature>
<feature type="compositionally biased region" description="Low complexity" evidence="6">
    <location>
        <begin position="281"/>
        <end position="304"/>
    </location>
</feature>
<evidence type="ECO:0000256" key="1">
    <source>
        <dbReference type="ARBA" id="ARBA00022679"/>
    </source>
</evidence>
<sequence>MDQIGDYLVRRLIGEGGMGKVYEGEERLSRRRVALKVLRPELSRSEQGRRLFLNEMQILAHLEHPNVVRSLASTEVNGELVMVLEYLDGRTLRDVLGGEGRLPWTEAVRVASSVASALAAAHGQEPPVIHRDLKPENIMILRDGAVKVMDFGIAKVIEALHQTNTQSVGTLQYMSPEQIDARSIDHRADLYCLGLVLYEMLAGAPPFQSASPRQLLNLQCTAEPPSLSDEVRAGMPRGVEQLLFQLLEKAPEDRPYMAEDVVERLEPFQPAAAPGKGGGRATAPTPSPRVTSPSPSPRVAAARSQEGEGSRSEASAEQASAPSGMAEGGGGAGATLLDDGGARATAPSPGTERSSGPGREASRRREDGARAPRMDTIALLDQVHKPRELSTALAVGIIVGLSALAGMGAYLLRSTSEPLSPSPNATATASALQGPGRTR</sequence>
<dbReference type="AlphaFoldDB" id="A0A0K1EHC1"/>
<feature type="compositionally biased region" description="Low complexity" evidence="6">
    <location>
        <begin position="418"/>
        <end position="432"/>
    </location>
</feature>
<dbReference type="STRING" id="52.CMC5_044240"/>
<name>A0A0K1EHC1_CHOCO</name>
<dbReference type="EMBL" id="CP012159">
    <property type="protein sequence ID" value="AKT40271.1"/>
    <property type="molecule type" value="Genomic_DNA"/>
</dbReference>
<dbReference type="GO" id="GO:0004674">
    <property type="term" value="F:protein serine/threonine kinase activity"/>
    <property type="evidence" value="ECO:0007669"/>
    <property type="project" value="UniProtKB-EC"/>
</dbReference>
<dbReference type="KEGG" id="ccro:CMC5_044240"/>
<dbReference type="PROSITE" id="PS00108">
    <property type="entry name" value="PROTEIN_KINASE_ST"/>
    <property type="match status" value="1"/>
</dbReference>
<reference evidence="9 10" key="1">
    <citation type="submission" date="2015-07" db="EMBL/GenBank/DDBJ databases">
        <title>Genome analysis of myxobacterium Chondromyces crocatus Cm c5 reveals a high potential for natural compound synthesis and the genetic basis for the loss of fruiting body formation.</title>
        <authorList>
            <person name="Zaburannyi N."/>
            <person name="Bunk B."/>
            <person name="Maier J."/>
            <person name="Overmann J."/>
            <person name="Mueller R."/>
        </authorList>
    </citation>
    <scope>NUCLEOTIDE SEQUENCE [LARGE SCALE GENOMIC DNA]</scope>
    <source>
        <strain evidence="9 10">Cm c5</strain>
    </source>
</reference>
<dbReference type="PANTHER" id="PTHR43289:SF6">
    <property type="entry name" value="SERINE_THREONINE-PROTEIN KINASE NEKL-3"/>
    <property type="match status" value="1"/>
</dbReference>
<organism evidence="9 10">
    <name type="scientific">Chondromyces crocatus</name>
    <dbReference type="NCBI Taxonomy" id="52"/>
    <lineage>
        <taxon>Bacteria</taxon>
        <taxon>Pseudomonadati</taxon>
        <taxon>Myxococcota</taxon>
        <taxon>Polyangia</taxon>
        <taxon>Polyangiales</taxon>
        <taxon>Polyangiaceae</taxon>
        <taxon>Chondromyces</taxon>
    </lineage>
</organism>
<dbReference type="CDD" id="cd14014">
    <property type="entry name" value="STKc_PknB_like"/>
    <property type="match status" value="1"/>
</dbReference>
<dbReference type="Pfam" id="PF00069">
    <property type="entry name" value="Pkinase"/>
    <property type="match status" value="1"/>
</dbReference>
<keyword evidence="1 9" id="KW-0808">Transferase</keyword>
<evidence type="ECO:0000256" key="2">
    <source>
        <dbReference type="ARBA" id="ARBA00022741"/>
    </source>
</evidence>
<evidence type="ECO:0000313" key="9">
    <source>
        <dbReference type="EMBL" id="AKT40271.1"/>
    </source>
</evidence>
<dbReference type="Gene3D" id="1.10.510.10">
    <property type="entry name" value="Transferase(Phosphotransferase) domain 1"/>
    <property type="match status" value="1"/>
</dbReference>
<evidence type="ECO:0000256" key="4">
    <source>
        <dbReference type="ARBA" id="ARBA00022840"/>
    </source>
</evidence>
<accession>A0A0K1EHC1</accession>
<dbReference type="InterPro" id="IPR008271">
    <property type="entry name" value="Ser/Thr_kinase_AS"/>
</dbReference>
<feature type="compositionally biased region" description="Basic and acidic residues" evidence="6">
    <location>
        <begin position="360"/>
        <end position="373"/>
    </location>
</feature>
<dbReference type="InterPro" id="IPR017441">
    <property type="entry name" value="Protein_kinase_ATP_BS"/>
</dbReference>
<evidence type="ECO:0000256" key="6">
    <source>
        <dbReference type="SAM" id="MobiDB-lite"/>
    </source>
</evidence>
<keyword evidence="2 5" id="KW-0547">Nucleotide-binding</keyword>
<keyword evidence="10" id="KW-1185">Reference proteome</keyword>
<keyword evidence="7" id="KW-0812">Transmembrane</keyword>
<gene>
    <name evidence="9" type="ORF">CMC5_044240</name>
</gene>
<dbReference type="EC" id="2.7.11.1" evidence="9"/>
<keyword evidence="4 5" id="KW-0067">ATP-binding</keyword>
<keyword evidence="7" id="KW-1133">Transmembrane helix</keyword>
<dbReference type="Gene3D" id="3.30.200.20">
    <property type="entry name" value="Phosphorylase Kinase, domain 1"/>
    <property type="match status" value="1"/>
</dbReference>
<feature type="transmembrane region" description="Helical" evidence="7">
    <location>
        <begin position="392"/>
        <end position="412"/>
    </location>
</feature>